<keyword evidence="10" id="KW-1185">Reference proteome</keyword>
<dbReference type="InterPro" id="IPR040457">
    <property type="entry name" value="GCP_C"/>
</dbReference>
<dbReference type="GO" id="GO:0000922">
    <property type="term" value="C:spindle pole"/>
    <property type="evidence" value="ECO:0007669"/>
    <property type="project" value="InterPro"/>
</dbReference>
<gene>
    <name evidence="9" type="ORF">CHIRRI_LOCUS11157</name>
</gene>
<reference evidence="9" key="1">
    <citation type="submission" date="2022-01" db="EMBL/GenBank/DDBJ databases">
        <authorList>
            <person name="King R."/>
        </authorList>
    </citation>
    <scope>NUCLEOTIDE SEQUENCE</scope>
</reference>
<dbReference type="OrthoDB" id="78652at2759"/>
<dbReference type="Proteomes" id="UP001153620">
    <property type="component" value="Chromosome 3"/>
</dbReference>
<evidence type="ECO:0000313" key="9">
    <source>
        <dbReference type="EMBL" id="CAG9808315.1"/>
    </source>
</evidence>
<dbReference type="Pfam" id="PF04130">
    <property type="entry name" value="GCP_C_terminal"/>
    <property type="match status" value="1"/>
</dbReference>
<organism evidence="9 10">
    <name type="scientific">Chironomus riparius</name>
    <dbReference type="NCBI Taxonomy" id="315576"/>
    <lineage>
        <taxon>Eukaryota</taxon>
        <taxon>Metazoa</taxon>
        <taxon>Ecdysozoa</taxon>
        <taxon>Arthropoda</taxon>
        <taxon>Hexapoda</taxon>
        <taxon>Insecta</taxon>
        <taxon>Pterygota</taxon>
        <taxon>Neoptera</taxon>
        <taxon>Endopterygota</taxon>
        <taxon>Diptera</taxon>
        <taxon>Nematocera</taxon>
        <taxon>Chironomoidea</taxon>
        <taxon>Chironomidae</taxon>
        <taxon>Chironominae</taxon>
        <taxon>Chironomus</taxon>
    </lineage>
</organism>
<keyword evidence="3 6" id="KW-0963">Cytoplasm</keyword>
<dbReference type="GO" id="GO:0031122">
    <property type="term" value="P:cytoplasmic microtubule organization"/>
    <property type="evidence" value="ECO:0007669"/>
    <property type="project" value="TreeGrafter"/>
</dbReference>
<evidence type="ECO:0000256" key="6">
    <source>
        <dbReference type="RuleBase" id="RU363050"/>
    </source>
</evidence>
<dbReference type="GO" id="GO:0051321">
    <property type="term" value="P:meiotic cell cycle"/>
    <property type="evidence" value="ECO:0007669"/>
    <property type="project" value="TreeGrafter"/>
</dbReference>
<dbReference type="GO" id="GO:0000930">
    <property type="term" value="C:gamma-tubulin complex"/>
    <property type="evidence" value="ECO:0007669"/>
    <property type="project" value="TreeGrafter"/>
</dbReference>
<evidence type="ECO:0000313" key="10">
    <source>
        <dbReference type="Proteomes" id="UP001153620"/>
    </source>
</evidence>
<reference evidence="9" key="2">
    <citation type="submission" date="2022-10" db="EMBL/GenBank/DDBJ databases">
        <authorList>
            <consortium name="ENA_rothamsted_submissions"/>
            <consortium name="culmorum"/>
            <person name="King R."/>
        </authorList>
    </citation>
    <scope>NUCLEOTIDE SEQUENCE</scope>
</reference>
<evidence type="ECO:0000256" key="2">
    <source>
        <dbReference type="ARBA" id="ARBA00010337"/>
    </source>
</evidence>
<dbReference type="GO" id="GO:0005874">
    <property type="term" value="C:microtubule"/>
    <property type="evidence" value="ECO:0007669"/>
    <property type="project" value="UniProtKB-KW"/>
</dbReference>
<proteinExistence type="inferred from homology"/>
<comment type="subcellular location">
    <subcellularLocation>
        <location evidence="1 6">Cytoplasm</location>
        <location evidence="1 6">Cytoskeleton</location>
        <location evidence="1 6">Microtubule organizing center</location>
    </subcellularLocation>
</comment>
<feature type="domain" description="Gamma tubulin complex component protein N-terminal" evidence="8">
    <location>
        <begin position="4"/>
        <end position="324"/>
    </location>
</feature>
<dbReference type="InterPro" id="IPR041470">
    <property type="entry name" value="GCP_N"/>
</dbReference>
<dbReference type="Gene3D" id="1.20.120.1900">
    <property type="entry name" value="Gamma-tubulin complex, C-terminal domain"/>
    <property type="match status" value="1"/>
</dbReference>
<evidence type="ECO:0000256" key="5">
    <source>
        <dbReference type="ARBA" id="ARBA00023212"/>
    </source>
</evidence>
<evidence type="ECO:0000256" key="1">
    <source>
        <dbReference type="ARBA" id="ARBA00004267"/>
    </source>
</evidence>
<evidence type="ECO:0000256" key="4">
    <source>
        <dbReference type="ARBA" id="ARBA00022701"/>
    </source>
</evidence>
<keyword evidence="5 6" id="KW-0206">Cytoskeleton</keyword>
<comment type="similarity">
    <text evidence="2 6">Belongs to the TUBGCP family.</text>
</comment>
<dbReference type="GO" id="GO:0043015">
    <property type="term" value="F:gamma-tubulin binding"/>
    <property type="evidence" value="ECO:0007669"/>
    <property type="project" value="InterPro"/>
</dbReference>
<evidence type="ECO:0000256" key="3">
    <source>
        <dbReference type="ARBA" id="ARBA00022490"/>
    </source>
</evidence>
<dbReference type="EMBL" id="OU895879">
    <property type="protein sequence ID" value="CAG9808315.1"/>
    <property type="molecule type" value="Genomic_DNA"/>
</dbReference>
<dbReference type="PANTHER" id="PTHR19302">
    <property type="entry name" value="GAMMA TUBULIN COMPLEX PROTEIN"/>
    <property type="match status" value="1"/>
</dbReference>
<feature type="domain" description="Gamma tubulin complex component C-terminal" evidence="7">
    <location>
        <begin position="329"/>
        <end position="623"/>
    </location>
</feature>
<protein>
    <recommendedName>
        <fullName evidence="6">Gamma-tubulin complex component</fullName>
    </recommendedName>
</protein>
<dbReference type="GO" id="GO:0051011">
    <property type="term" value="F:microtubule minus-end binding"/>
    <property type="evidence" value="ECO:0007669"/>
    <property type="project" value="TreeGrafter"/>
</dbReference>
<sequence>MIHDVILSLISEKESHVIKELLTLEISSNFIHPAEMKSLNDIMKIIGQYREIKKFITSYSIYSNELHQLDLENEHPNPQNGFYIRKFADGIEKVLEKYHQSVVELEKKFLRKPSTSLMFIFHEVEKFRPLFEFLMRLINGVRTQKLHGCQILEYLEDNSMHGNESIKEALQAIQKSVYSIFIQQLCQWLNGKFLDIYGEFFIMHVDPLDMPEKRPTFSTQTSISTFQSSEQSINTELWRYEVNFDMLPHYFPKSWAEKVLFIGQTVLMLSSNDSDQNIYDGKEYQFFQKFHHFQDANKLTVINFERTIDEIKMCVTEHLSEIAIQDADLVKQLKLIKDFYLLGRGELFYEFIKGLDPIYGNVVTENAVRDINRIFQVSAASVNVQDDVDLFHFEMLKTDMESFSYENKGLFQFLTLRYKIKWPLHLMFPPKVLDKYNELFQFLIRIRKIQFSLHCLWCYHREKKIEKSSEVLNFRNKLMFLIDNLQYYLQVDVLESQFSIMMDKIKETKDFEQILRAHSCFQANVLSLCFLLENSDPLSKSMSNSMMENPVLTILNKILNLIEQFTAFAYIASSPMTSEDKITLDNFDELFSSFVDSLLKMLSGLCSAPLSQLLLRLDFNYWFSTKNLKQH</sequence>
<dbReference type="PANTHER" id="PTHR19302:SF27">
    <property type="entry name" value="GAMMA-TUBULIN COMPLEX COMPONENT 4"/>
    <property type="match status" value="1"/>
</dbReference>
<keyword evidence="4 6" id="KW-0493">Microtubule</keyword>
<dbReference type="Pfam" id="PF17681">
    <property type="entry name" value="GCP_N_terminal"/>
    <property type="match status" value="1"/>
</dbReference>
<dbReference type="GO" id="GO:0000278">
    <property type="term" value="P:mitotic cell cycle"/>
    <property type="evidence" value="ECO:0007669"/>
    <property type="project" value="TreeGrafter"/>
</dbReference>
<evidence type="ECO:0000259" key="8">
    <source>
        <dbReference type="Pfam" id="PF17681"/>
    </source>
</evidence>
<evidence type="ECO:0000259" key="7">
    <source>
        <dbReference type="Pfam" id="PF04130"/>
    </source>
</evidence>
<dbReference type="GO" id="GO:0007020">
    <property type="term" value="P:microtubule nucleation"/>
    <property type="evidence" value="ECO:0007669"/>
    <property type="project" value="InterPro"/>
</dbReference>
<dbReference type="AlphaFoldDB" id="A0A9N9S062"/>
<dbReference type="InterPro" id="IPR042241">
    <property type="entry name" value="GCP_C_sf"/>
</dbReference>
<name>A0A9N9S062_9DIPT</name>
<accession>A0A9N9S062</accession>
<dbReference type="GO" id="GO:0051225">
    <property type="term" value="P:spindle assembly"/>
    <property type="evidence" value="ECO:0007669"/>
    <property type="project" value="TreeGrafter"/>
</dbReference>
<dbReference type="InterPro" id="IPR007259">
    <property type="entry name" value="GCP"/>
</dbReference>